<dbReference type="PANTHER" id="PTHR43618:SF4">
    <property type="entry name" value="SHORT CHAIN DEHYDROGENASE_REDUCTASE FAMILY (AFU_ORTHOLOGUE AFUA_7G04540)"/>
    <property type="match status" value="1"/>
</dbReference>
<gene>
    <name evidence="5" type="ORF">PCASD_05195</name>
</gene>
<dbReference type="CDD" id="cd05233">
    <property type="entry name" value="SDR_c"/>
    <property type="match status" value="1"/>
</dbReference>
<dbReference type="PROSITE" id="PS00061">
    <property type="entry name" value="ADH_SHORT"/>
    <property type="match status" value="1"/>
</dbReference>
<dbReference type="InterPro" id="IPR052178">
    <property type="entry name" value="Sec_Metab_Biosynth_SDR"/>
</dbReference>
<dbReference type="Gene3D" id="3.40.50.720">
    <property type="entry name" value="NAD(P)-binding Rossmann-like Domain"/>
    <property type="match status" value="1"/>
</dbReference>
<keyword evidence="2" id="KW-0521">NADP</keyword>
<reference evidence="5 6" key="1">
    <citation type="submission" date="2017-11" db="EMBL/GenBank/DDBJ databases">
        <title>De novo assembly and phasing of dikaryotic genomes from two isolates of Puccinia coronata f. sp. avenae, the causal agent of oat crown rust.</title>
        <authorList>
            <person name="Miller M.E."/>
            <person name="Zhang Y."/>
            <person name="Omidvar V."/>
            <person name="Sperschneider J."/>
            <person name="Schwessinger B."/>
            <person name="Raley C."/>
            <person name="Palmer J.M."/>
            <person name="Garnica D."/>
            <person name="Upadhyaya N."/>
            <person name="Rathjen J."/>
            <person name="Taylor J.M."/>
            <person name="Park R.F."/>
            <person name="Dodds P.N."/>
            <person name="Hirsch C.D."/>
            <person name="Kianian S.F."/>
            <person name="Figueroa M."/>
        </authorList>
    </citation>
    <scope>NUCLEOTIDE SEQUENCE [LARGE SCALE GENOMIC DNA]</scope>
    <source>
        <strain evidence="5">12SD80</strain>
    </source>
</reference>
<evidence type="ECO:0000256" key="2">
    <source>
        <dbReference type="ARBA" id="ARBA00022857"/>
    </source>
</evidence>
<protein>
    <recommendedName>
        <fullName evidence="7">NAD(P)-binding protein</fullName>
    </recommendedName>
</protein>
<accession>A0A2N5TGW0</accession>
<evidence type="ECO:0000256" key="4">
    <source>
        <dbReference type="RuleBase" id="RU000363"/>
    </source>
</evidence>
<dbReference type="Pfam" id="PF00106">
    <property type="entry name" value="adh_short"/>
    <property type="match status" value="1"/>
</dbReference>
<proteinExistence type="inferred from homology"/>
<dbReference type="Proteomes" id="UP000235392">
    <property type="component" value="Unassembled WGS sequence"/>
</dbReference>
<name>A0A2N5TGW0_9BASI</name>
<comment type="caution">
    <text evidence="5">The sequence shown here is derived from an EMBL/GenBank/DDBJ whole genome shotgun (WGS) entry which is preliminary data.</text>
</comment>
<dbReference type="InterPro" id="IPR002347">
    <property type="entry name" value="SDR_fam"/>
</dbReference>
<dbReference type="SUPFAM" id="SSF51735">
    <property type="entry name" value="NAD(P)-binding Rossmann-fold domains"/>
    <property type="match status" value="1"/>
</dbReference>
<organism evidence="5 6">
    <name type="scientific">Puccinia coronata f. sp. avenae</name>
    <dbReference type="NCBI Taxonomy" id="200324"/>
    <lineage>
        <taxon>Eukaryota</taxon>
        <taxon>Fungi</taxon>
        <taxon>Dikarya</taxon>
        <taxon>Basidiomycota</taxon>
        <taxon>Pucciniomycotina</taxon>
        <taxon>Pucciniomycetes</taxon>
        <taxon>Pucciniales</taxon>
        <taxon>Pucciniaceae</taxon>
        <taxon>Puccinia</taxon>
    </lineage>
</organism>
<dbReference type="PRINTS" id="PR00081">
    <property type="entry name" value="GDHRDH"/>
</dbReference>
<evidence type="ECO:0000313" key="5">
    <source>
        <dbReference type="EMBL" id="PLW24746.1"/>
    </source>
</evidence>
<evidence type="ECO:0008006" key="7">
    <source>
        <dbReference type="Google" id="ProtNLM"/>
    </source>
</evidence>
<sequence>MSGAATNGASEELKQALSLDSLFGLKGLVAVVTGGGTGIGLMCTQALAAHGARGRREEVLKQAVDNYHKHAEGEIIGLQADVTDKSDLEKIIREISEKEPEGIQILVNNAGIAGPKTEVLGNGHSIQEASKKFLKNESFEEWDSVWRTNVSGVFFTTVAFLPLLEKGGDNSMNYRSGVVNITSISGMVKISQSHFAYNASKAAAIHLTKMMACELANSKIRFNSIAPGVFPSEMTAKCGSDQRGKSDISDTFDASKYKIPAGRPGKLEEMAASIIYLCGKGGQYCDGLVMNVDGGILLSYESIGLLMGVLSDQHALIQSKLLPFPRDFFRIYYKNLDDKVVESRIVKII</sequence>
<evidence type="ECO:0000256" key="1">
    <source>
        <dbReference type="ARBA" id="ARBA00006484"/>
    </source>
</evidence>
<dbReference type="EMBL" id="PGCI01000604">
    <property type="protein sequence ID" value="PLW24746.1"/>
    <property type="molecule type" value="Genomic_DNA"/>
</dbReference>
<dbReference type="AlphaFoldDB" id="A0A2N5TGW0"/>
<dbReference type="InterPro" id="IPR036291">
    <property type="entry name" value="NAD(P)-bd_dom_sf"/>
</dbReference>
<dbReference type="InterPro" id="IPR020904">
    <property type="entry name" value="Sc_DH/Rdtase_CS"/>
</dbReference>
<evidence type="ECO:0000313" key="6">
    <source>
        <dbReference type="Proteomes" id="UP000235392"/>
    </source>
</evidence>
<dbReference type="GO" id="GO:0016491">
    <property type="term" value="F:oxidoreductase activity"/>
    <property type="evidence" value="ECO:0007669"/>
    <property type="project" value="UniProtKB-KW"/>
</dbReference>
<dbReference type="PRINTS" id="PR00080">
    <property type="entry name" value="SDRFAMILY"/>
</dbReference>
<dbReference type="PANTHER" id="PTHR43618">
    <property type="entry name" value="7-ALPHA-HYDROXYSTEROID DEHYDROGENASE"/>
    <property type="match status" value="1"/>
</dbReference>
<evidence type="ECO:0000256" key="3">
    <source>
        <dbReference type="ARBA" id="ARBA00023002"/>
    </source>
</evidence>
<keyword evidence="3" id="KW-0560">Oxidoreductase</keyword>
<comment type="similarity">
    <text evidence="1 4">Belongs to the short-chain dehydrogenases/reductases (SDR) family.</text>
</comment>